<name>A0A0F4K195_9ACTN</name>
<dbReference type="SUPFAM" id="SSF53271">
    <property type="entry name" value="PRTase-like"/>
    <property type="match status" value="1"/>
</dbReference>
<comment type="caution">
    <text evidence="3">The sequence shown here is derived from an EMBL/GenBank/DDBJ whole genome shotgun (WGS) entry which is preliminary data.</text>
</comment>
<keyword evidence="3" id="KW-0808">Transferase</keyword>
<dbReference type="InterPro" id="IPR029058">
    <property type="entry name" value="AB_hydrolase_fold"/>
</dbReference>
<sequence length="449" mass="46904">MSFSDRTAAGRLLADEVARLAPARPVVVGLPRGGVPVAAEVARVLGAPLDVIVVRKLGVPFQPEVAFGAIGEGGVRLIDQATVRAARLGDQDCARVEEAQRAELERRLARYRQGRERVPLAGRTAVIVDDGIATGSTASVACEVARRQGAARVLLAVPVAAPQALERLRHEADAVVCLSAPARFSAVGQWYEDFAQVGDEEVSALLAAAARAGAQPAEPVRDPGSGPAETDDVIVDAGGTPLPGSLTVPGDAAGVVVFAHGSGSSRLSPRNRKVAEVLNRAGLATLLFDLLTPAEAQDRTKVFDVPLLALRLTQATSWLRPRLPLHVCYFGASTGAAAALVAAAEPRSDIVAVVSRGGRPDLALTRLEAVRAPTLLIVGGADTQVLEANRRAAARLHCEHRITVVAGATHLFEEPGALDAVADTALSWFSRHLASLSPTTPWSDERRGA</sequence>
<dbReference type="PATRIC" id="fig|68223.7.peg.6813"/>
<dbReference type="AlphaFoldDB" id="A0A0F4K195"/>
<evidence type="ECO:0000256" key="1">
    <source>
        <dbReference type="SAM" id="MobiDB-lite"/>
    </source>
</evidence>
<dbReference type="GO" id="GO:0016740">
    <property type="term" value="F:transferase activity"/>
    <property type="evidence" value="ECO:0007669"/>
    <property type="project" value="UniProtKB-KW"/>
</dbReference>
<gene>
    <name evidence="3" type="ORF">VR44_02545</name>
</gene>
<evidence type="ECO:0000313" key="4">
    <source>
        <dbReference type="Proteomes" id="UP000033551"/>
    </source>
</evidence>
<accession>A0A0F4K195</accession>
<proteinExistence type="predicted"/>
<dbReference type="Gene3D" id="3.40.50.2020">
    <property type="match status" value="1"/>
</dbReference>
<evidence type="ECO:0000313" key="3">
    <source>
        <dbReference type="EMBL" id="KJY38981.1"/>
    </source>
</evidence>
<dbReference type="Pfam" id="PF00156">
    <property type="entry name" value="Pribosyltran"/>
    <property type="match status" value="1"/>
</dbReference>
<dbReference type="Proteomes" id="UP000033551">
    <property type="component" value="Unassembled WGS sequence"/>
</dbReference>
<dbReference type="InterPro" id="IPR000836">
    <property type="entry name" value="PRTase_dom"/>
</dbReference>
<dbReference type="InterPro" id="IPR029057">
    <property type="entry name" value="PRTase-like"/>
</dbReference>
<keyword evidence="4" id="KW-1185">Reference proteome</keyword>
<dbReference type="SUPFAM" id="SSF53474">
    <property type="entry name" value="alpha/beta-Hydrolases"/>
    <property type="match status" value="1"/>
</dbReference>
<dbReference type="EMBL" id="JZWV01000039">
    <property type="protein sequence ID" value="KJY38981.1"/>
    <property type="molecule type" value="Genomic_DNA"/>
</dbReference>
<feature type="region of interest" description="Disordered" evidence="1">
    <location>
        <begin position="213"/>
        <end position="234"/>
    </location>
</feature>
<organism evidence="3 4">
    <name type="scientific">Streptomyces katrae</name>
    <dbReference type="NCBI Taxonomy" id="68223"/>
    <lineage>
        <taxon>Bacteria</taxon>
        <taxon>Bacillati</taxon>
        <taxon>Actinomycetota</taxon>
        <taxon>Actinomycetes</taxon>
        <taxon>Kitasatosporales</taxon>
        <taxon>Streptomycetaceae</taxon>
        <taxon>Streptomyces</taxon>
    </lineage>
</organism>
<reference evidence="3 4" key="1">
    <citation type="submission" date="2015-02" db="EMBL/GenBank/DDBJ databases">
        <authorList>
            <person name="Ju K.-S."/>
            <person name="Doroghazi J.R."/>
            <person name="Metcalf W."/>
        </authorList>
    </citation>
    <scope>NUCLEOTIDE SEQUENCE [LARGE SCALE GENOMIC DNA]</scope>
    <source>
        <strain evidence="3 4">NRRL ISP-5550</strain>
    </source>
</reference>
<dbReference type="CDD" id="cd06223">
    <property type="entry name" value="PRTases_typeI"/>
    <property type="match status" value="1"/>
</dbReference>
<dbReference type="Gene3D" id="3.30.1310.20">
    <property type="entry name" value="PRTase-like"/>
    <property type="match status" value="1"/>
</dbReference>
<dbReference type="RefSeq" id="WP_045945689.1">
    <property type="nucleotide sequence ID" value="NZ_JZWV01000039.1"/>
</dbReference>
<dbReference type="OrthoDB" id="9810066at2"/>
<evidence type="ECO:0000259" key="2">
    <source>
        <dbReference type="Pfam" id="PF00156"/>
    </source>
</evidence>
<protein>
    <submittedName>
        <fullName evidence="3">Phosphoribosyl transferase</fullName>
    </submittedName>
</protein>
<dbReference type="Gene3D" id="3.40.50.1820">
    <property type="entry name" value="alpha/beta hydrolase"/>
    <property type="match status" value="1"/>
</dbReference>
<feature type="domain" description="Phosphoribosyltransferase" evidence="2">
    <location>
        <begin position="11"/>
        <end position="179"/>
    </location>
</feature>